<dbReference type="AlphaFoldDB" id="A0A0D2NDB8"/>
<evidence type="ECO:0008006" key="9">
    <source>
        <dbReference type="Google" id="ProtNLM"/>
    </source>
</evidence>
<accession>A0A0D2NDB8</accession>
<evidence type="ECO:0000256" key="1">
    <source>
        <dbReference type="ARBA" id="ARBA00004141"/>
    </source>
</evidence>
<dbReference type="OrthoDB" id="8062037at2759"/>
<dbReference type="InterPro" id="IPR011701">
    <property type="entry name" value="MFS"/>
</dbReference>
<evidence type="ECO:0000256" key="5">
    <source>
        <dbReference type="ARBA" id="ARBA00023136"/>
    </source>
</evidence>
<keyword evidence="4 6" id="KW-1133">Transmembrane helix</keyword>
<evidence type="ECO:0000313" key="7">
    <source>
        <dbReference type="EMBL" id="KIZ03316.1"/>
    </source>
</evidence>
<feature type="transmembrane region" description="Helical" evidence="6">
    <location>
        <begin position="84"/>
        <end position="113"/>
    </location>
</feature>
<dbReference type="KEGG" id="mng:MNEG_4641"/>
<dbReference type="SUPFAM" id="SSF103473">
    <property type="entry name" value="MFS general substrate transporter"/>
    <property type="match status" value="1"/>
</dbReference>
<reference evidence="7 8" key="1">
    <citation type="journal article" date="2013" name="BMC Genomics">
        <title>Reconstruction of the lipid metabolism for the microalga Monoraphidium neglectum from its genome sequence reveals characteristics suitable for biofuel production.</title>
        <authorList>
            <person name="Bogen C."/>
            <person name="Al-Dilaimi A."/>
            <person name="Albersmeier A."/>
            <person name="Wichmann J."/>
            <person name="Grundmann M."/>
            <person name="Rupp O."/>
            <person name="Lauersen K.J."/>
            <person name="Blifernez-Klassen O."/>
            <person name="Kalinowski J."/>
            <person name="Goesmann A."/>
            <person name="Mussgnug J.H."/>
            <person name="Kruse O."/>
        </authorList>
    </citation>
    <scope>NUCLEOTIDE SEQUENCE [LARGE SCALE GENOMIC DNA]</scope>
    <source>
        <strain evidence="7 8">SAG 48.87</strain>
    </source>
</reference>
<dbReference type="Pfam" id="PF07690">
    <property type="entry name" value="MFS_1"/>
    <property type="match status" value="1"/>
</dbReference>
<proteinExistence type="predicted"/>
<protein>
    <recommendedName>
        <fullName evidence="9">Major facilitator superfamily (MFS) profile domain-containing protein</fullName>
    </recommendedName>
</protein>
<dbReference type="EMBL" id="KK100874">
    <property type="protein sequence ID" value="KIZ03316.1"/>
    <property type="molecule type" value="Genomic_DNA"/>
</dbReference>
<evidence type="ECO:0000313" key="8">
    <source>
        <dbReference type="Proteomes" id="UP000054498"/>
    </source>
</evidence>
<evidence type="ECO:0000256" key="2">
    <source>
        <dbReference type="ARBA" id="ARBA00022448"/>
    </source>
</evidence>
<gene>
    <name evidence="7" type="ORF">MNEG_4641</name>
</gene>
<dbReference type="Gene3D" id="1.20.1250.20">
    <property type="entry name" value="MFS general substrate transporter like domains"/>
    <property type="match status" value="1"/>
</dbReference>
<dbReference type="GeneID" id="25737518"/>
<evidence type="ECO:0000256" key="4">
    <source>
        <dbReference type="ARBA" id="ARBA00022989"/>
    </source>
</evidence>
<keyword evidence="3 6" id="KW-0812">Transmembrane</keyword>
<dbReference type="Proteomes" id="UP000054498">
    <property type="component" value="Unassembled WGS sequence"/>
</dbReference>
<keyword evidence="8" id="KW-1185">Reference proteome</keyword>
<comment type="subcellular location">
    <subcellularLocation>
        <location evidence="1">Membrane</location>
        <topology evidence="1">Multi-pass membrane protein</topology>
    </subcellularLocation>
</comment>
<keyword evidence="2" id="KW-0813">Transport</keyword>
<dbReference type="RefSeq" id="XP_013902335.1">
    <property type="nucleotide sequence ID" value="XM_014046881.1"/>
</dbReference>
<feature type="transmembrane region" description="Helical" evidence="6">
    <location>
        <begin position="191"/>
        <end position="211"/>
    </location>
</feature>
<feature type="transmembrane region" description="Helical" evidence="6">
    <location>
        <begin position="223"/>
        <end position="242"/>
    </location>
</feature>
<feature type="transmembrane region" description="Helical" evidence="6">
    <location>
        <begin position="12"/>
        <end position="32"/>
    </location>
</feature>
<evidence type="ECO:0000256" key="3">
    <source>
        <dbReference type="ARBA" id="ARBA00022692"/>
    </source>
</evidence>
<keyword evidence="5 6" id="KW-0472">Membrane</keyword>
<dbReference type="InterPro" id="IPR036259">
    <property type="entry name" value="MFS_trans_sf"/>
</dbReference>
<organism evidence="7 8">
    <name type="scientific">Monoraphidium neglectum</name>
    <dbReference type="NCBI Taxonomy" id="145388"/>
    <lineage>
        <taxon>Eukaryota</taxon>
        <taxon>Viridiplantae</taxon>
        <taxon>Chlorophyta</taxon>
        <taxon>core chlorophytes</taxon>
        <taxon>Chlorophyceae</taxon>
        <taxon>CS clade</taxon>
        <taxon>Sphaeropleales</taxon>
        <taxon>Selenastraceae</taxon>
        <taxon>Monoraphidium</taxon>
    </lineage>
</organism>
<evidence type="ECO:0000256" key="6">
    <source>
        <dbReference type="SAM" id="Phobius"/>
    </source>
</evidence>
<dbReference type="GO" id="GO:0016020">
    <property type="term" value="C:membrane"/>
    <property type="evidence" value="ECO:0007669"/>
    <property type="project" value="UniProtKB-SubCell"/>
</dbReference>
<name>A0A0D2NDB8_9CHLO</name>
<dbReference type="PANTHER" id="PTHR43791:SF36">
    <property type="entry name" value="TRANSPORTER, PUTATIVE (AFU_ORTHOLOGUE AFUA_6G08340)-RELATED"/>
    <property type="match status" value="1"/>
</dbReference>
<dbReference type="GO" id="GO:0022857">
    <property type="term" value="F:transmembrane transporter activity"/>
    <property type="evidence" value="ECO:0007669"/>
    <property type="project" value="InterPro"/>
</dbReference>
<feature type="transmembrane region" description="Helical" evidence="6">
    <location>
        <begin position="167"/>
        <end position="185"/>
    </location>
</feature>
<feature type="transmembrane region" description="Helical" evidence="6">
    <location>
        <begin position="133"/>
        <end position="155"/>
    </location>
</feature>
<sequence length="577" mass="61797">MGGVHGVAGWRWLFLIEGLPTIGVGLAVWGLLPSEPLSAWWLTPRQREALHHAVHGAEGADTARLRPTVRGTLAMVAEALRTPLLWVFIVVGLLWALSAFTLSSFLPLIIANLLNNTALSSASVTAGAHKSSVNAALLATIPYVVALLSTMAVAWHADRRKEKTLHVGVPYVVGGAVLACFGPVVRVSPSGGFVMLTAAMGFAFGGQSTMCARVAGLTPPAQAAVTLSVFNAICASLGGFAGPIVVGAILAALGSFELAAVVLVLVEVLAGPSSPLGGPQPSALSSGCTVGTLQRGMTQKRATRMVTGHLEADEAVRAYMQRLDEHRKGCELTGRYAEARAAHHRLQDLRTAQAERLRAELVSSQAAELRHLQEAFHRDSKQADEEWADRTRQYEAAVVAQLAALKAAQAAQLAAARAEAEARRPQAFRPSAQYIGQRRVEGVLVKQGEYRAAHEVARGAQQLLQADRAAAEAAHEAGWALRAGRLGVRQQAEVEVLLQRAGQGRDELELRRLEEAGRRAARFRVVAQDLAQLHALEVAHLENFLEGQVLAGRYVPLRNSAFRRKRESLMARQLRGA</sequence>
<dbReference type="PANTHER" id="PTHR43791">
    <property type="entry name" value="PERMEASE-RELATED"/>
    <property type="match status" value="1"/>
</dbReference>